<dbReference type="Proteomes" id="UP000294726">
    <property type="component" value="Chromosome"/>
</dbReference>
<evidence type="ECO:0000313" key="2">
    <source>
        <dbReference type="Proteomes" id="UP000294726"/>
    </source>
</evidence>
<accession>A0AAQ2UQU3</accession>
<dbReference type="AlphaFoldDB" id="A0AAQ2UQU3"/>
<gene>
    <name evidence="1" type="ORF">OENI_0434</name>
</gene>
<evidence type="ECO:0000313" key="1">
    <source>
        <dbReference type="EMBL" id="VDB97430.1"/>
    </source>
</evidence>
<proteinExistence type="predicted"/>
<dbReference type="EMBL" id="LR031358">
    <property type="protein sequence ID" value="VDB97430.1"/>
    <property type="molecule type" value="Genomic_DNA"/>
</dbReference>
<reference evidence="1 2" key="1">
    <citation type="submission" date="2018-08" db="EMBL/GenBank/DDBJ databases">
        <authorList>
            <person name="Lorentzen P. G. S. M."/>
        </authorList>
    </citation>
    <scope>NUCLEOTIDE SEQUENCE [LARGE SCALE GENOMIC DNA]</scope>
    <source>
        <strain evidence="1 2">CRBO_1381</strain>
    </source>
</reference>
<name>A0AAQ2UQU3_OENOE</name>
<protein>
    <submittedName>
        <fullName evidence="1">Uncharacterized protein</fullName>
    </submittedName>
</protein>
<organism evidence="1 2">
    <name type="scientific">Oenococcus oeni</name>
    <name type="common">Leuconostoc oenos</name>
    <dbReference type="NCBI Taxonomy" id="1247"/>
    <lineage>
        <taxon>Bacteria</taxon>
        <taxon>Bacillati</taxon>
        <taxon>Bacillota</taxon>
        <taxon>Bacilli</taxon>
        <taxon>Lactobacillales</taxon>
        <taxon>Lactobacillaceae</taxon>
        <taxon>Oenococcus</taxon>
    </lineage>
</organism>
<sequence length="40" mass="4774">MIVQQAKIFIFGFETFISNDLINRIFKIKSFQGMIIYEKT</sequence>